<evidence type="ECO:0000259" key="8">
    <source>
        <dbReference type="PROSITE" id="PS51916"/>
    </source>
</evidence>
<reference evidence="11" key="1">
    <citation type="submission" date="2025-08" db="UniProtKB">
        <authorList>
            <consortium name="RefSeq"/>
        </authorList>
    </citation>
    <scope>IDENTIFICATION</scope>
</reference>
<evidence type="ECO:0000256" key="6">
    <source>
        <dbReference type="ARBA" id="ARBA00023242"/>
    </source>
</evidence>
<evidence type="ECO:0000256" key="7">
    <source>
        <dbReference type="SAM" id="MobiDB-lite"/>
    </source>
</evidence>
<dbReference type="Gene3D" id="1.10.2020.20">
    <property type="match status" value="1"/>
</dbReference>
<keyword evidence="10" id="KW-1185">Reference proteome</keyword>
<gene>
    <name evidence="11" type="primary">LOC106820941</name>
</gene>
<protein>
    <submittedName>
        <fullName evidence="11">Proteasomal ubiquitin receptor ADRM1-like isoform X1</fullName>
    </submittedName>
</protein>
<dbReference type="Pfam" id="PF16550">
    <property type="entry name" value="RPN13_C"/>
    <property type="match status" value="1"/>
</dbReference>
<dbReference type="CDD" id="cd13314">
    <property type="entry name" value="PH_Rpn13"/>
    <property type="match status" value="1"/>
</dbReference>
<dbReference type="InterPro" id="IPR032368">
    <property type="entry name" value="RPN13_DEUBAD"/>
</dbReference>
<name>A0ABM1F9B3_PRICU</name>
<organism evidence="10 11">
    <name type="scientific">Priapulus caudatus</name>
    <name type="common">Priapulid worm</name>
    <dbReference type="NCBI Taxonomy" id="37621"/>
    <lineage>
        <taxon>Eukaryota</taxon>
        <taxon>Metazoa</taxon>
        <taxon>Ecdysozoa</taxon>
        <taxon>Scalidophora</taxon>
        <taxon>Priapulida</taxon>
        <taxon>Priapulimorpha</taxon>
        <taxon>Priapulimorphida</taxon>
        <taxon>Priapulidae</taxon>
        <taxon>Priapulus</taxon>
    </lineage>
</organism>
<keyword evidence="4" id="KW-0963">Cytoplasm</keyword>
<comment type="similarity">
    <text evidence="3">Belongs to the ADRM1 family.</text>
</comment>
<dbReference type="PROSITE" id="PS51916">
    <property type="entry name" value="DEUBAD"/>
    <property type="match status" value="1"/>
</dbReference>
<feature type="compositionally biased region" description="Gly residues" evidence="7">
    <location>
        <begin position="175"/>
        <end position="185"/>
    </location>
</feature>
<evidence type="ECO:0000313" key="10">
    <source>
        <dbReference type="Proteomes" id="UP000695022"/>
    </source>
</evidence>
<feature type="compositionally biased region" description="Low complexity" evidence="7">
    <location>
        <begin position="186"/>
        <end position="248"/>
    </location>
</feature>
<feature type="region of interest" description="Disordered" evidence="7">
    <location>
        <begin position="175"/>
        <end position="248"/>
    </location>
</feature>
<evidence type="ECO:0000256" key="3">
    <source>
        <dbReference type="ARBA" id="ARBA00009216"/>
    </source>
</evidence>
<dbReference type="PANTHER" id="PTHR12225">
    <property type="entry name" value="ADHESION REGULATING MOLECULE 1 110 KDA CELL MEMBRANE GLYCOPROTEIN"/>
    <property type="match status" value="1"/>
</dbReference>
<feature type="region of interest" description="Disordered" evidence="7">
    <location>
        <begin position="120"/>
        <end position="141"/>
    </location>
</feature>
<dbReference type="Gene3D" id="2.30.29.70">
    <property type="entry name" value="Proteasomal ubiquitin receptor Rpn13/ADRM1"/>
    <property type="match status" value="1"/>
</dbReference>
<feature type="domain" description="Pru" evidence="9">
    <location>
        <begin position="14"/>
        <end position="127"/>
    </location>
</feature>
<feature type="region of interest" description="Disordered" evidence="7">
    <location>
        <begin position="390"/>
        <end position="424"/>
    </location>
</feature>
<evidence type="ECO:0000256" key="4">
    <source>
        <dbReference type="ARBA" id="ARBA00022490"/>
    </source>
</evidence>
<dbReference type="GeneID" id="106820941"/>
<dbReference type="InterPro" id="IPR038108">
    <property type="entry name" value="RPN13_DEUBAD_sf"/>
</dbReference>
<evidence type="ECO:0000259" key="9">
    <source>
        <dbReference type="PROSITE" id="PS51917"/>
    </source>
</evidence>
<dbReference type="PROSITE" id="PS51917">
    <property type="entry name" value="PRU"/>
    <property type="match status" value="1"/>
</dbReference>
<dbReference type="RefSeq" id="XP_014681034.1">
    <property type="nucleotide sequence ID" value="XM_014825548.1"/>
</dbReference>
<proteinExistence type="inferred from homology"/>
<dbReference type="Proteomes" id="UP000695022">
    <property type="component" value="Unplaced"/>
</dbReference>
<dbReference type="InterPro" id="IPR044867">
    <property type="entry name" value="DEUBAD_dom"/>
</dbReference>
<dbReference type="PANTHER" id="PTHR12225:SF0">
    <property type="entry name" value="PROTEASOMAL UBIQUITIN RECEPTOR ADRM1"/>
    <property type="match status" value="1"/>
</dbReference>
<evidence type="ECO:0000256" key="5">
    <source>
        <dbReference type="ARBA" id="ARBA00022942"/>
    </source>
</evidence>
<evidence type="ECO:0000313" key="11">
    <source>
        <dbReference type="RefSeq" id="XP_014681034.1"/>
    </source>
</evidence>
<evidence type="ECO:0000256" key="1">
    <source>
        <dbReference type="ARBA" id="ARBA00004123"/>
    </source>
</evidence>
<dbReference type="Pfam" id="PF04683">
    <property type="entry name" value="Rpn13_ADRM1_Pru"/>
    <property type="match status" value="1"/>
</dbReference>
<dbReference type="InterPro" id="IPR006773">
    <property type="entry name" value="Rpn13/ADRM1"/>
</dbReference>
<dbReference type="InterPro" id="IPR038633">
    <property type="entry name" value="Rpn13/ADRM1_Pru_sf"/>
</dbReference>
<feature type="domain" description="DEUBAD" evidence="8">
    <location>
        <begin position="284"/>
        <end position="397"/>
    </location>
</feature>
<keyword evidence="5" id="KW-0647">Proteasome</keyword>
<feature type="compositionally biased region" description="Basic and acidic residues" evidence="7">
    <location>
        <begin position="396"/>
        <end position="415"/>
    </location>
</feature>
<accession>A0ABM1F9B3</accession>
<comment type="subcellular location">
    <subcellularLocation>
        <location evidence="2">Cytoplasm</location>
    </subcellularLocation>
    <subcellularLocation>
        <location evidence="1">Nucleus</location>
    </subcellularLocation>
</comment>
<dbReference type="InterPro" id="IPR044868">
    <property type="entry name" value="Rpn13/ADRM1_Pru"/>
</dbReference>
<evidence type="ECO:0000256" key="2">
    <source>
        <dbReference type="ARBA" id="ARBA00004496"/>
    </source>
</evidence>
<keyword evidence="6" id="KW-0539">Nucleus</keyword>
<sequence length="424" mass="44643">MASGALFGSSASRSQSKNLVEFRAGKMSQKGKMVHPDKRKGSVYVYQSDDSLIHFCWKDRTTGIVEDDLIIFPDDCEFRHVSQCTTGRVYVLRFKNSSRKLFFWLQEPKADKDEENCKKLNDFINNPPSGSSRSGAGFGSELGSALGDNDLQSFLGGMSQQQLMQLLGGMGGLGALTGPGSGSGSSGRQSSATSQSSTTTASTTAATTAAPTTSTTASTAAQETTAAASTTNDTTTTTASNSASATATVVTTTTTTSSSSSSSAEAAPIQLSDLQNILAGIQVPLMPERTNVDLSSTMTAESMGLILSDPGFQRQLMPLMPHGSELPQTIDELRRTIQSPQFQQALSTFSVALQSGQLGPLMSQFQLGESVTTAAAQGDVEAFVRALQATQGGVGSKEDKSEEKKESDSSKKKDDDSDDEMALD</sequence>